<feature type="compositionally biased region" description="Low complexity" evidence="1">
    <location>
        <begin position="677"/>
        <end position="689"/>
    </location>
</feature>
<reference evidence="2 3" key="1">
    <citation type="submission" date="2016-10" db="EMBL/GenBank/DDBJ databases">
        <authorList>
            <person name="Cai Z."/>
        </authorList>
    </citation>
    <scope>NUCLEOTIDE SEQUENCE [LARGE SCALE GENOMIC DNA]</scope>
</reference>
<dbReference type="EMBL" id="FNXT01001063">
    <property type="protein sequence ID" value="SZX71609.1"/>
    <property type="molecule type" value="Genomic_DNA"/>
</dbReference>
<keyword evidence="3" id="KW-1185">Reference proteome</keyword>
<gene>
    <name evidence="2" type="ORF">BQ4739_LOCUS11740</name>
</gene>
<protein>
    <submittedName>
        <fullName evidence="2">Uncharacterized protein</fullName>
    </submittedName>
</protein>
<name>A0A383W387_TETOB</name>
<accession>A0A383W387</accession>
<feature type="region of interest" description="Disordered" evidence="1">
    <location>
        <begin position="870"/>
        <end position="891"/>
    </location>
</feature>
<feature type="region of interest" description="Disordered" evidence="1">
    <location>
        <begin position="631"/>
        <end position="695"/>
    </location>
</feature>
<feature type="compositionally biased region" description="Low complexity" evidence="1">
    <location>
        <begin position="439"/>
        <end position="451"/>
    </location>
</feature>
<feature type="compositionally biased region" description="Low complexity" evidence="1">
    <location>
        <begin position="739"/>
        <end position="782"/>
    </location>
</feature>
<dbReference type="Proteomes" id="UP000256970">
    <property type="component" value="Unassembled WGS sequence"/>
</dbReference>
<organism evidence="2 3">
    <name type="scientific">Tetradesmus obliquus</name>
    <name type="common">Green alga</name>
    <name type="synonym">Acutodesmus obliquus</name>
    <dbReference type="NCBI Taxonomy" id="3088"/>
    <lineage>
        <taxon>Eukaryota</taxon>
        <taxon>Viridiplantae</taxon>
        <taxon>Chlorophyta</taxon>
        <taxon>core chlorophytes</taxon>
        <taxon>Chlorophyceae</taxon>
        <taxon>CS clade</taxon>
        <taxon>Sphaeropleales</taxon>
        <taxon>Scenedesmaceae</taxon>
        <taxon>Tetradesmus</taxon>
    </lineage>
</organism>
<feature type="region of interest" description="Disordered" evidence="1">
    <location>
        <begin position="438"/>
        <end position="461"/>
    </location>
</feature>
<sequence length="901" mass="95194">MIFPVVRTEAGDLRVDLVERAAQEHPSLLLDSREQQRQQGANAADSFEAAGTAPAATTGQCSNAQLVSRGCYACNPATMYCSKCKPGYILRLNNVNCLALRCCNMVPKVPAPFTVKMLVAPGATRKFTKDFDLLSQVQDEDPAGLKLAVWNVTKAWGSGLLLRQKDGRISGVWRFTANPSGINANSALTVRYNVTDGYGAVGAGLFYIRFSVNAAPVLGRKTAQLSALTAGVTATYPVRDFLKLLKATDATPGDQNNLKIPYASLVFKDRGDKLALKKPQAAWEYYCPSDQPCADYLGNKLNVTVTDGLSNVTGLLTQPVKPRPALFTSEPVPLQGDESPERLRSISVLSMSKRGFAVVRIPMPSDMEAGSALPDDAVPVKIPQASGDTLLDAIEFYGDVNQDSVAQAQELPLALADKNPYQTVLGIMSTFTAKRRRAAAPASQSSTAATALLDDPTSRNATLSNHESAAVQALADQETVVAAAAAAAAAARPAQQTCSGCMVDGTASCIRSPADPSGSTCDSQCSLSDSGDCVIPGLENAACKACTVGGDGSCMANGSGDCAVNCIPDDTGEACIEDPNDQGGGGGGTGDPYELHGWLVPPTKTTAMGFWISLGCKSSGNISIEWDAANDEDFDGLDSDKDERDDDKESDPRRDNPATMQPGRRLRLFTSAGGTGSSNSSSSSSSSSSDGKRRRRLLQARTINGKSSNACYADDLPARAMSQHTGDQQDAARLEADSTDASASAAAAVAGDHQGNGSSNGSDSSSGGSRHLHMSSISSHPNSSRRHLLSRTEVEKEPYYCSYYVKQTSFSQPAYDCEVGSTRRVGVFVSAWVGNTAAHLRQVRLQSNVEPGGDPSMYVGTLFISQTQLGKQQDPWLPKGGARKRKRSSSRRRALLGLPGL</sequence>
<feature type="compositionally biased region" description="Basic residues" evidence="1">
    <location>
        <begin position="881"/>
        <end position="891"/>
    </location>
</feature>
<feature type="region of interest" description="Disordered" evidence="1">
    <location>
        <begin position="721"/>
        <end position="791"/>
    </location>
</feature>
<evidence type="ECO:0000313" key="2">
    <source>
        <dbReference type="EMBL" id="SZX71609.1"/>
    </source>
</evidence>
<dbReference type="AlphaFoldDB" id="A0A383W387"/>
<evidence type="ECO:0000313" key="3">
    <source>
        <dbReference type="Proteomes" id="UP000256970"/>
    </source>
</evidence>
<evidence type="ECO:0000256" key="1">
    <source>
        <dbReference type="SAM" id="MobiDB-lite"/>
    </source>
</evidence>
<proteinExistence type="predicted"/>